<organism evidence="2 3">
    <name type="scientific">Gossypium arboreum</name>
    <name type="common">Tree cotton</name>
    <name type="synonym">Gossypium nanking</name>
    <dbReference type="NCBI Taxonomy" id="29729"/>
    <lineage>
        <taxon>Eukaryota</taxon>
        <taxon>Viridiplantae</taxon>
        <taxon>Streptophyta</taxon>
        <taxon>Embryophyta</taxon>
        <taxon>Tracheophyta</taxon>
        <taxon>Spermatophyta</taxon>
        <taxon>Magnoliopsida</taxon>
        <taxon>eudicotyledons</taxon>
        <taxon>Gunneridae</taxon>
        <taxon>Pentapetalae</taxon>
        <taxon>rosids</taxon>
        <taxon>malvids</taxon>
        <taxon>Malvales</taxon>
        <taxon>Malvaceae</taxon>
        <taxon>Malvoideae</taxon>
        <taxon>Gossypium</taxon>
    </lineage>
</organism>
<feature type="compositionally biased region" description="Basic residues" evidence="1">
    <location>
        <begin position="202"/>
        <end position="211"/>
    </location>
</feature>
<evidence type="ECO:0000313" key="3">
    <source>
        <dbReference type="Proteomes" id="UP001358586"/>
    </source>
</evidence>
<accession>A0ABR0PLN9</accession>
<evidence type="ECO:0000313" key="2">
    <source>
        <dbReference type="EMBL" id="KAK5825337.1"/>
    </source>
</evidence>
<feature type="region of interest" description="Disordered" evidence="1">
    <location>
        <begin position="184"/>
        <end position="211"/>
    </location>
</feature>
<evidence type="ECO:0000256" key="1">
    <source>
        <dbReference type="SAM" id="MobiDB-lite"/>
    </source>
</evidence>
<name>A0ABR0PLN9_GOSAR</name>
<protein>
    <submittedName>
        <fullName evidence="2">Uncharacterized protein</fullName>
    </submittedName>
</protein>
<dbReference type="Proteomes" id="UP001358586">
    <property type="component" value="Chromosome 6"/>
</dbReference>
<sequence>MTLLLSWYRPIEPVDHYHVSPLQGPELRTSRFAHSSTKTRYKDSLLIFDSLACLNTRAFLSWQFFFKTFNRSSLPPLLLPRFPSLELTTLRHYPSSRLANLALRANPQRVKPISEAWPYRAFIELAQPLVRKRREPSIPQSSSASLDLFQHPPYINLEALMGSAQEAAAIVDIPTRAVRSNYKRQTLERKSSNVGEKSKVGLIRHRPSKKL</sequence>
<proteinExistence type="predicted"/>
<dbReference type="EMBL" id="JARKNE010000006">
    <property type="protein sequence ID" value="KAK5825337.1"/>
    <property type="molecule type" value="Genomic_DNA"/>
</dbReference>
<gene>
    <name evidence="2" type="ORF">PVK06_020160</name>
</gene>
<comment type="caution">
    <text evidence="2">The sequence shown here is derived from an EMBL/GenBank/DDBJ whole genome shotgun (WGS) entry which is preliminary data.</text>
</comment>
<keyword evidence="3" id="KW-1185">Reference proteome</keyword>
<reference evidence="2 3" key="1">
    <citation type="submission" date="2023-03" db="EMBL/GenBank/DDBJ databases">
        <title>WGS of Gossypium arboreum.</title>
        <authorList>
            <person name="Yu D."/>
        </authorList>
    </citation>
    <scope>NUCLEOTIDE SEQUENCE [LARGE SCALE GENOMIC DNA]</scope>
    <source>
        <tissue evidence="2">Leaf</tissue>
    </source>
</reference>
<feature type="compositionally biased region" description="Basic and acidic residues" evidence="1">
    <location>
        <begin position="185"/>
        <end position="199"/>
    </location>
</feature>